<evidence type="ECO:0000256" key="4">
    <source>
        <dbReference type="ARBA" id="ARBA00023034"/>
    </source>
</evidence>
<dbReference type="PANTHER" id="PTHR10844">
    <property type="entry name" value="CAVEOLIN"/>
    <property type="match status" value="1"/>
</dbReference>
<dbReference type="InterPro" id="IPR001612">
    <property type="entry name" value="Caveolin"/>
</dbReference>
<dbReference type="Proteomes" id="UP001152320">
    <property type="component" value="Chromosome 1"/>
</dbReference>
<comment type="subcellular location">
    <subcellularLocation>
        <location evidence="1 6">Cell membrane</location>
        <topology evidence="1 6">Peripheral membrane protein</topology>
    </subcellularLocation>
    <subcellularLocation>
        <location evidence="6">Golgi apparatus membrane</location>
        <topology evidence="6">Peripheral membrane protein</topology>
    </subcellularLocation>
    <subcellularLocation>
        <location evidence="6">Membrane</location>
        <location evidence="6">Caveola</location>
        <topology evidence="6">Peripheral membrane protein</topology>
    </subcellularLocation>
</comment>
<sequence>MQNYPPSPVGYHQPGTVYHQPENVQVHRSPPQDMGTGCISCEGGEDESDGEMEDFFEIKPPLKMSYKGIFQEPAELKRPVFSRISSFIYYWTRCCIYTFLIGLFGPLIAFVVGSGIAGTNFCIIWITNPMTRMIHMFLRSCSMCYTPVLRVIMDPCFESIGQICRVGNSTPRTYNLKWSGDTPAALQRV</sequence>
<comment type="function">
    <text evidence="6">May act as a scaffolding protein within caveolar membranes. Interacts directly with G-protein alpha subunits and can functionally regulate their activity.</text>
</comment>
<organism evidence="8 9">
    <name type="scientific">Holothuria leucospilota</name>
    <name type="common">Black long sea cucumber</name>
    <name type="synonym">Mertensiothuria leucospilota</name>
    <dbReference type="NCBI Taxonomy" id="206669"/>
    <lineage>
        <taxon>Eukaryota</taxon>
        <taxon>Metazoa</taxon>
        <taxon>Echinodermata</taxon>
        <taxon>Eleutherozoa</taxon>
        <taxon>Echinozoa</taxon>
        <taxon>Holothuroidea</taxon>
        <taxon>Aspidochirotacea</taxon>
        <taxon>Aspidochirotida</taxon>
        <taxon>Holothuriidae</taxon>
        <taxon>Holothuria</taxon>
    </lineage>
</organism>
<comment type="caution">
    <text evidence="8">The sequence shown here is derived from an EMBL/GenBank/DDBJ whole genome shotgun (WGS) entry which is preliminary data.</text>
</comment>
<evidence type="ECO:0000256" key="3">
    <source>
        <dbReference type="ARBA" id="ARBA00022475"/>
    </source>
</evidence>
<keyword evidence="3 6" id="KW-1003">Cell membrane</keyword>
<dbReference type="GO" id="GO:0070836">
    <property type="term" value="P:caveola assembly"/>
    <property type="evidence" value="ECO:0007669"/>
    <property type="project" value="InterPro"/>
</dbReference>
<evidence type="ECO:0000256" key="2">
    <source>
        <dbReference type="ARBA" id="ARBA00010988"/>
    </source>
</evidence>
<reference evidence="8" key="1">
    <citation type="submission" date="2021-10" db="EMBL/GenBank/DDBJ databases">
        <title>Tropical sea cucumber genome reveals ecological adaptation and Cuvierian tubules defense mechanism.</title>
        <authorList>
            <person name="Chen T."/>
        </authorList>
    </citation>
    <scope>NUCLEOTIDE SEQUENCE</scope>
    <source>
        <strain evidence="8">Nanhai2018</strain>
        <tissue evidence="8">Muscle</tissue>
    </source>
</reference>
<dbReference type="GO" id="GO:0000139">
    <property type="term" value="C:Golgi membrane"/>
    <property type="evidence" value="ECO:0007669"/>
    <property type="project" value="UniProtKB-SubCell"/>
</dbReference>
<evidence type="ECO:0000313" key="8">
    <source>
        <dbReference type="EMBL" id="KAJ8050950.1"/>
    </source>
</evidence>
<dbReference type="EMBL" id="JAIZAY010000001">
    <property type="protein sequence ID" value="KAJ8050950.1"/>
    <property type="molecule type" value="Genomic_DNA"/>
</dbReference>
<dbReference type="GO" id="GO:0060090">
    <property type="term" value="F:molecular adaptor activity"/>
    <property type="evidence" value="ECO:0007669"/>
    <property type="project" value="TreeGrafter"/>
</dbReference>
<evidence type="ECO:0000256" key="7">
    <source>
        <dbReference type="SAM" id="Phobius"/>
    </source>
</evidence>
<dbReference type="PANTHER" id="PTHR10844:SF30">
    <property type="entry name" value="CAVEOLIN"/>
    <property type="match status" value="1"/>
</dbReference>
<keyword evidence="4 6" id="KW-0333">Golgi apparatus</keyword>
<name>A0A9Q1CTR3_HOLLE</name>
<keyword evidence="7" id="KW-1133">Transmembrane helix</keyword>
<keyword evidence="5 6" id="KW-0472">Membrane</keyword>
<protein>
    <recommendedName>
        <fullName evidence="6">Caveolin</fullName>
    </recommendedName>
</protein>
<gene>
    <name evidence="8" type="ORF">HOLleu_04340</name>
</gene>
<evidence type="ECO:0000256" key="1">
    <source>
        <dbReference type="ARBA" id="ARBA00004202"/>
    </source>
</evidence>
<dbReference type="Pfam" id="PF01146">
    <property type="entry name" value="Caveolin"/>
    <property type="match status" value="1"/>
</dbReference>
<keyword evidence="7" id="KW-0812">Transmembrane</keyword>
<feature type="transmembrane region" description="Helical" evidence="7">
    <location>
        <begin position="96"/>
        <end position="126"/>
    </location>
</feature>
<dbReference type="GO" id="GO:0005901">
    <property type="term" value="C:caveola"/>
    <property type="evidence" value="ECO:0007669"/>
    <property type="project" value="UniProtKB-SubCell"/>
</dbReference>
<accession>A0A9Q1CTR3</accession>
<dbReference type="AlphaFoldDB" id="A0A9Q1CTR3"/>
<evidence type="ECO:0000313" key="9">
    <source>
        <dbReference type="Proteomes" id="UP001152320"/>
    </source>
</evidence>
<comment type="similarity">
    <text evidence="2 6">Belongs to the caveolin family.</text>
</comment>
<proteinExistence type="inferred from homology"/>
<evidence type="ECO:0000256" key="6">
    <source>
        <dbReference type="RuleBase" id="RU000680"/>
    </source>
</evidence>
<evidence type="ECO:0000256" key="5">
    <source>
        <dbReference type="ARBA" id="ARBA00023136"/>
    </source>
</evidence>
<keyword evidence="9" id="KW-1185">Reference proteome</keyword>
<dbReference type="OrthoDB" id="10065392at2759"/>